<feature type="chain" id="PRO_5038702233" description="DUF3575 domain-containing protein" evidence="1">
    <location>
        <begin position="22"/>
        <end position="167"/>
    </location>
</feature>
<keyword evidence="1" id="KW-0732">Signal</keyword>
<proteinExistence type="predicted"/>
<accession>A0A9D9I4J2</accession>
<gene>
    <name evidence="2" type="ORF">IAB93_03850</name>
</gene>
<evidence type="ECO:0008006" key="4">
    <source>
        <dbReference type="Google" id="ProtNLM"/>
    </source>
</evidence>
<dbReference type="Proteomes" id="UP000823597">
    <property type="component" value="Unassembled WGS sequence"/>
</dbReference>
<reference evidence="2" key="2">
    <citation type="journal article" date="2021" name="PeerJ">
        <title>Extensive microbial diversity within the chicken gut microbiome revealed by metagenomics and culture.</title>
        <authorList>
            <person name="Gilroy R."/>
            <person name="Ravi A."/>
            <person name="Getino M."/>
            <person name="Pursley I."/>
            <person name="Horton D.L."/>
            <person name="Alikhan N.F."/>
            <person name="Baker D."/>
            <person name="Gharbi K."/>
            <person name="Hall N."/>
            <person name="Watson M."/>
            <person name="Adriaenssens E.M."/>
            <person name="Foster-Nyarko E."/>
            <person name="Jarju S."/>
            <person name="Secka A."/>
            <person name="Antonio M."/>
            <person name="Oren A."/>
            <person name="Chaudhuri R.R."/>
            <person name="La Ragione R."/>
            <person name="Hildebrand F."/>
            <person name="Pallen M.J."/>
        </authorList>
    </citation>
    <scope>NUCLEOTIDE SEQUENCE</scope>
    <source>
        <strain evidence="2">10037</strain>
    </source>
</reference>
<dbReference type="AlphaFoldDB" id="A0A9D9I4J2"/>
<evidence type="ECO:0000313" key="2">
    <source>
        <dbReference type="EMBL" id="MBO8465114.1"/>
    </source>
</evidence>
<evidence type="ECO:0000256" key="1">
    <source>
        <dbReference type="SAM" id="SignalP"/>
    </source>
</evidence>
<name>A0A9D9I4J2_9BACT</name>
<dbReference type="EMBL" id="JADIME010000038">
    <property type="protein sequence ID" value="MBO8465114.1"/>
    <property type="molecule type" value="Genomic_DNA"/>
</dbReference>
<feature type="signal peptide" evidence="1">
    <location>
        <begin position="1"/>
        <end position="21"/>
    </location>
</feature>
<reference evidence="2" key="1">
    <citation type="submission" date="2020-10" db="EMBL/GenBank/DDBJ databases">
        <authorList>
            <person name="Gilroy R."/>
        </authorList>
    </citation>
    <scope>NUCLEOTIDE SEQUENCE</scope>
    <source>
        <strain evidence="2">10037</strain>
    </source>
</reference>
<organism evidence="2 3">
    <name type="scientific">Candidatus Merdivivens pullistercoris</name>
    <dbReference type="NCBI Taxonomy" id="2840873"/>
    <lineage>
        <taxon>Bacteria</taxon>
        <taxon>Pseudomonadati</taxon>
        <taxon>Bacteroidota</taxon>
        <taxon>Bacteroidia</taxon>
        <taxon>Bacteroidales</taxon>
        <taxon>Muribaculaceae</taxon>
        <taxon>Muribaculaceae incertae sedis</taxon>
        <taxon>Candidatus Merdivivens</taxon>
    </lineage>
</organism>
<sequence>MKKMIFIAAALLLCIPAISNAQPKAIGGRLGSNFEFSYQHSLAAGQNGYPNFIQVDFGAAFPFAPSDYFGALATGTYNFVFAKPNWTSRGEWEWFAGPGLSLGFQNGFVMGVTGHVGLHYTFDFGLQLGASFRPSFGFGVNSYEARFWETGVYAGLVPTISVRYAFR</sequence>
<evidence type="ECO:0000313" key="3">
    <source>
        <dbReference type="Proteomes" id="UP000823597"/>
    </source>
</evidence>
<protein>
    <recommendedName>
        <fullName evidence="4">DUF3575 domain-containing protein</fullName>
    </recommendedName>
</protein>
<comment type="caution">
    <text evidence="2">The sequence shown here is derived from an EMBL/GenBank/DDBJ whole genome shotgun (WGS) entry which is preliminary data.</text>
</comment>